<keyword evidence="6 9" id="KW-0547">Nucleotide-binding</keyword>
<evidence type="ECO:0000256" key="10">
    <source>
        <dbReference type="PIRSR" id="PIRSR001558-1"/>
    </source>
</evidence>
<dbReference type="Pfam" id="PF03199">
    <property type="entry name" value="GSH_synthase"/>
    <property type="match status" value="1"/>
</dbReference>
<dbReference type="Gene3D" id="3.30.1490.80">
    <property type="match status" value="2"/>
</dbReference>
<feature type="binding site" evidence="10">
    <location>
        <position position="137"/>
    </location>
    <ligand>
        <name>substrate</name>
    </ligand>
</feature>
<comment type="pathway">
    <text evidence="1 9">Sulfur metabolism; glutathione biosynthesis; glutathione from L-cysteine and L-glutamate: step 2/2.</text>
</comment>
<evidence type="ECO:0000256" key="9">
    <source>
        <dbReference type="PIRNR" id="PIRNR001558"/>
    </source>
</evidence>
<proteinExistence type="inferred from homology"/>
<feature type="binding site" evidence="10">
    <location>
        <position position="153"/>
    </location>
    <ligand>
        <name>ATP</name>
        <dbReference type="ChEBI" id="CHEBI:30616"/>
    </ligand>
</feature>
<dbReference type="GO" id="GO:0004363">
    <property type="term" value="F:glutathione synthase activity"/>
    <property type="evidence" value="ECO:0007669"/>
    <property type="project" value="UniProtKB-UniRule"/>
</dbReference>
<dbReference type="Gene3D" id="3.30.1490.50">
    <property type="match status" value="1"/>
</dbReference>
<dbReference type="PANTHER" id="PTHR11130">
    <property type="entry name" value="GLUTATHIONE SYNTHETASE"/>
    <property type="match status" value="1"/>
</dbReference>
<gene>
    <name evidence="13" type="ORF">Scep_009237</name>
</gene>
<keyword evidence="3 9" id="KW-0436">Ligase</keyword>
<reference evidence="13 14" key="1">
    <citation type="submission" date="2024-01" db="EMBL/GenBank/DDBJ databases">
        <title>Genome assemblies of Stephania.</title>
        <authorList>
            <person name="Yang L."/>
        </authorList>
    </citation>
    <scope>NUCLEOTIDE SEQUENCE [LARGE SCALE GENOMIC DNA]</scope>
    <source>
        <strain evidence="13">JXDWG</strain>
        <tissue evidence="13">Leaf</tissue>
    </source>
</reference>
<evidence type="ECO:0000313" key="14">
    <source>
        <dbReference type="Proteomes" id="UP001419268"/>
    </source>
</evidence>
<keyword evidence="7 9" id="KW-0067">ATP-binding</keyword>
<dbReference type="FunFam" id="3.30.470.20:FF:000092">
    <property type="entry name" value="Glutathione synthetase"/>
    <property type="match status" value="1"/>
</dbReference>
<keyword evidence="14" id="KW-1185">Reference proteome</keyword>
<feature type="binding site" evidence="10">
    <location>
        <position position="380"/>
    </location>
    <ligand>
        <name>ATP</name>
        <dbReference type="ChEBI" id="CHEBI:30616"/>
    </ligand>
</feature>
<dbReference type="Pfam" id="PF03917">
    <property type="entry name" value="GSH_synth_ATP"/>
    <property type="match status" value="1"/>
</dbReference>
<dbReference type="EC" id="6.3.2.3" evidence="9"/>
<feature type="domain" description="Glutathione synthase substrate-binding" evidence="12">
    <location>
        <begin position="232"/>
        <end position="275"/>
    </location>
</feature>
<dbReference type="InterPro" id="IPR014049">
    <property type="entry name" value="Glutathione_synthase_N_euk"/>
</dbReference>
<keyword evidence="8 9" id="KW-0460">Magnesium</keyword>
<dbReference type="InterPro" id="IPR016185">
    <property type="entry name" value="PreATP-grasp_dom_sf"/>
</dbReference>
<keyword evidence="5 9" id="KW-0479">Metal-binding</keyword>
<dbReference type="InterPro" id="IPR004887">
    <property type="entry name" value="GSH_synth_subst-bd"/>
</dbReference>
<protein>
    <recommendedName>
        <fullName evidence="9">Glutathione synthetase</fullName>
        <shortName evidence="9">GSH-S</shortName>
        <ecNumber evidence="9">6.3.2.3</ecNumber>
    </recommendedName>
</protein>
<keyword evidence="4 9" id="KW-0317">Glutathione biosynthesis</keyword>
<feature type="binding site" evidence="11">
    <location>
        <position position="153"/>
    </location>
    <ligand>
        <name>Mg(2+)</name>
        <dbReference type="ChEBI" id="CHEBI:18420"/>
    </ligand>
</feature>
<evidence type="ECO:0000256" key="11">
    <source>
        <dbReference type="PIRSR" id="PIRSR001558-2"/>
    </source>
</evidence>
<evidence type="ECO:0000256" key="8">
    <source>
        <dbReference type="ARBA" id="ARBA00022842"/>
    </source>
</evidence>
<dbReference type="FunFam" id="3.30.1490.80:FF:000010">
    <property type="entry name" value="Glutathione synthetase"/>
    <property type="match status" value="1"/>
</dbReference>
<dbReference type="PIRSF" id="PIRSF001558">
    <property type="entry name" value="GSHase"/>
    <property type="match status" value="1"/>
</dbReference>
<feature type="binding site" evidence="10">
    <location>
        <position position="407"/>
    </location>
    <ligand>
        <name>ATP</name>
        <dbReference type="ChEBI" id="CHEBI:30616"/>
    </ligand>
</feature>
<feature type="binding site" evidence="10">
    <location>
        <begin position="318"/>
        <end position="327"/>
    </location>
    <ligand>
        <name>ATP</name>
        <dbReference type="ChEBI" id="CHEBI:30616"/>
    </ligand>
</feature>
<dbReference type="PANTHER" id="PTHR11130:SF0">
    <property type="entry name" value="GLUTATHIONE SYNTHETASE"/>
    <property type="match status" value="1"/>
</dbReference>
<dbReference type="AlphaFoldDB" id="A0AAP0PG35"/>
<evidence type="ECO:0000256" key="6">
    <source>
        <dbReference type="ARBA" id="ARBA00022741"/>
    </source>
</evidence>
<feature type="binding site" evidence="10">
    <location>
        <position position="405"/>
    </location>
    <ligand>
        <name>substrate</name>
    </ligand>
</feature>
<evidence type="ECO:0000256" key="4">
    <source>
        <dbReference type="ARBA" id="ARBA00022684"/>
    </source>
</evidence>
<feature type="binding site" evidence="11">
    <location>
        <position position="155"/>
    </location>
    <ligand>
        <name>Mg(2+)</name>
        <dbReference type="ChEBI" id="CHEBI:18420"/>
    </ligand>
</feature>
<dbReference type="SUPFAM" id="SSF52440">
    <property type="entry name" value="PreATP-grasp domain"/>
    <property type="match status" value="1"/>
</dbReference>
<dbReference type="InterPro" id="IPR037013">
    <property type="entry name" value="GSH-S_sub-bd_sf"/>
</dbReference>
<dbReference type="EMBL" id="JBBNAG010000004">
    <property type="protein sequence ID" value="KAK9139556.1"/>
    <property type="molecule type" value="Genomic_DNA"/>
</dbReference>
<feature type="binding site" evidence="10">
    <location>
        <position position="278"/>
    </location>
    <ligand>
        <name>ATP</name>
        <dbReference type="ChEBI" id="CHEBI:30616"/>
    </ligand>
</feature>
<dbReference type="FunFam" id="3.30.1490.50:FF:000002">
    <property type="entry name" value="Glutathione synthetase"/>
    <property type="match status" value="1"/>
</dbReference>
<sequence>MDDQINNSETPNSSWDGILQELVQKMVYEALVWSSLHGLVVGDKADQRSGEVPGVGLVHAPFALLPKSFPRTHWQQACELAPIFNELVDRVSLDGKFLQESLSRTKKVDTFTSRLLDIHSKMLEINKKEEIRLGLHRSDYMLDAQTKDLLQIELNTISSSFPGLSCLVGKLHKYLLDHYGNHLGLDSAQVPENTAVIQYAEALARAWKEFNDSRAVIMIVVQKDERNICDQVVAVVYFRAGYTPNDYPSESEWHARLLVEQSSAIKCPSISYHLAGTKKIQQELARANVLERQELYDFLDNSNVIDNAIERPDSYVLKPQREGGGNNIYGDDMKEVLLKWKREGSNELSAYILMQRIFPAVSRSIMVRNGVVHQDNAISELGIYGAYLRNKEKVILNDHCGYLMRTKVSSSNEGGVAAGFAVLDSVYLT</sequence>
<evidence type="ECO:0000256" key="3">
    <source>
        <dbReference type="ARBA" id="ARBA00022598"/>
    </source>
</evidence>
<comment type="catalytic activity">
    <reaction evidence="9">
        <text>gamma-L-glutamyl-L-cysteine + glycine + ATP = glutathione + ADP + phosphate + H(+)</text>
        <dbReference type="Rhea" id="RHEA:13557"/>
        <dbReference type="ChEBI" id="CHEBI:15378"/>
        <dbReference type="ChEBI" id="CHEBI:30616"/>
        <dbReference type="ChEBI" id="CHEBI:43474"/>
        <dbReference type="ChEBI" id="CHEBI:57305"/>
        <dbReference type="ChEBI" id="CHEBI:57925"/>
        <dbReference type="ChEBI" id="CHEBI:58173"/>
        <dbReference type="ChEBI" id="CHEBI:456216"/>
        <dbReference type="EC" id="6.3.2.3"/>
    </reaction>
</comment>
<comment type="similarity">
    <text evidence="2 9">Belongs to the eukaryotic GSH synthase family.</text>
</comment>
<dbReference type="GO" id="GO:0000287">
    <property type="term" value="F:magnesium ion binding"/>
    <property type="evidence" value="ECO:0007669"/>
    <property type="project" value="UniProtKB-UniRule"/>
</dbReference>
<evidence type="ECO:0000256" key="1">
    <source>
        <dbReference type="ARBA" id="ARBA00004965"/>
    </source>
</evidence>
<dbReference type="InterPro" id="IPR005615">
    <property type="entry name" value="Glutathione_synthase"/>
</dbReference>
<evidence type="ECO:0000259" key="12">
    <source>
        <dbReference type="Pfam" id="PF03199"/>
    </source>
</evidence>
<feature type="binding site" evidence="10">
    <location>
        <begin position="354"/>
        <end position="357"/>
    </location>
    <ligand>
        <name>ATP</name>
        <dbReference type="ChEBI" id="CHEBI:30616"/>
    </ligand>
</feature>
<evidence type="ECO:0000256" key="2">
    <source>
        <dbReference type="ARBA" id="ARBA00010385"/>
    </source>
</evidence>
<evidence type="ECO:0000256" key="5">
    <source>
        <dbReference type="ARBA" id="ARBA00022723"/>
    </source>
</evidence>
<dbReference type="GO" id="GO:0005524">
    <property type="term" value="F:ATP binding"/>
    <property type="evidence" value="ECO:0007669"/>
    <property type="project" value="UniProtKB-UniRule"/>
</dbReference>
<dbReference type="GO" id="GO:0043295">
    <property type="term" value="F:glutathione binding"/>
    <property type="evidence" value="ECO:0007669"/>
    <property type="project" value="UniProtKB-UniRule"/>
</dbReference>
<feature type="binding site" evidence="10">
    <location>
        <position position="413"/>
    </location>
    <ligand>
        <name>ATP</name>
        <dbReference type="ChEBI" id="CHEBI:30616"/>
    </ligand>
</feature>
<comment type="cofactor">
    <cofactor evidence="9 11">
        <name>Mg(2+)</name>
        <dbReference type="ChEBI" id="CHEBI:18420"/>
    </cofactor>
    <text evidence="9 11">Binds 1 Mg(2+) ion per subunit.</text>
</comment>
<dbReference type="InterPro" id="IPR014709">
    <property type="entry name" value="Glutathione_synthase_C_euk"/>
</dbReference>
<name>A0AAP0PG35_9MAGN</name>
<feature type="binding site" evidence="10">
    <location>
        <position position="329"/>
    </location>
    <ligand>
        <name>ATP</name>
        <dbReference type="ChEBI" id="CHEBI:30616"/>
    </ligand>
</feature>
<accession>A0AAP0PG35</accession>
<evidence type="ECO:0000313" key="13">
    <source>
        <dbReference type="EMBL" id="KAK9139556.1"/>
    </source>
</evidence>
<dbReference type="Proteomes" id="UP001419268">
    <property type="component" value="Unassembled WGS sequence"/>
</dbReference>
<comment type="caution">
    <text evidence="13">The sequence shown here is derived from an EMBL/GenBank/DDBJ whole genome shotgun (WGS) entry which is preliminary data.</text>
</comment>
<dbReference type="Gene3D" id="3.40.50.1760">
    <property type="entry name" value="Glutathione synthase, substrate-binding domain superfamily, eukaryotic"/>
    <property type="match status" value="2"/>
</dbReference>
<evidence type="ECO:0000256" key="7">
    <source>
        <dbReference type="ARBA" id="ARBA00022840"/>
    </source>
</evidence>
<organism evidence="13 14">
    <name type="scientific">Stephania cephalantha</name>
    <dbReference type="NCBI Taxonomy" id="152367"/>
    <lineage>
        <taxon>Eukaryota</taxon>
        <taxon>Viridiplantae</taxon>
        <taxon>Streptophyta</taxon>
        <taxon>Embryophyta</taxon>
        <taxon>Tracheophyta</taxon>
        <taxon>Spermatophyta</taxon>
        <taxon>Magnoliopsida</taxon>
        <taxon>Ranunculales</taxon>
        <taxon>Menispermaceae</taxon>
        <taxon>Menispermoideae</taxon>
        <taxon>Cissampelideae</taxon>
        <taxon>Stephania</taxon>
    </lineage>
</organism>
<dbReference type="GO" id="GO:0005829">
    <property type="term" value="C:cytosol"/>
    <property type="evidence" value="ECO:0007669"/>
    <property type="project" value="TreeGrafter"/>
</dbReference>
<dbReference type="SUPFAM" id="SSF56059">
    <property type="entry name" value="Glutathione synthetase ATP-binding domain-like"/>
    <property type="match status" value="1"/>
</dbReference>
<feature type="binding site" evidence="11">
    <location>
        <position position="322"/>
    </location>
    <ligand>
        <name>Mg(2+)</name>
        <dbReference type="ChEBI" id="CHEBI:18420"/>
    </ligand>
</feature>
<dbReference type="Gene3D" id="3.30.470.20">
    <property type="entry name" value="ATP-grasp fold, B domain"/>
    <property type="match status" value="1"/>
</dbReference>